<name>A0A7Y9S110_9ACTN</name>
<organism evidence="7 8">
    <name type="scientific">Nocardioides daedukensis</name>
    <dbReference type="NCBI Taxonomy" id="634462"/>
    <lineage>
        <taxon>Bacteria</taxon>
        <taxon>Bacillati</taxon>
        <taxon>Actinomycetota</taxon>
        <taxon>Actinomycetes</taxon>
        <taxon>Propionibacteriales</taxon>
        <taxon>Nocardioidaceae</taxon>
        <taxon>Nocardioides</taxon>
    </lineage>
</organism>
<feature type="domain" description="CobB/CobQ-like glutamine amidotransferase" evidence="6">
    <location>
        <begin position="258"/>
        <end position="431"/>
    </location>
</feature>
<dbReference type="PROSITE" id="PS51273">
    <property type="entry name" value="GATASE_TYPE_1"/>
    <property type="match status" value="1"/>
</dbReference>
<dbReference type="SUPFAM" id="SSF52317">
    <property type="entry name" value="Class I glutamine amidotransferase-like"/>
    <property type="match status" value="1"/>
</dbReference>
<keyword evidence="3 4" id="KW-0315">Glutamine amidotransferase</keyword>
<dbReference type="InterPro" id="IPR029062">
    <property type="entry name" value="Class_I_gatase-like"/>
</dbReference>
<dbReference type="GO" id="GO:0016874">
    <property type="term" value="F:ligase activity"/>
    <property type="evidence" value="ECO:0007669"/>
    <property type="project" value="UniProtKB-KW"/>
</dbReference>
<dbReference type="EMBL" id="JACCAA010000001">
    <property type="protein sequence ID" value="NYG60352.1"/>
    <property type="molecule type" value="Genomic_DNA"/>
</dbReference>
<dbReference type="InterPro" id="IPR004459">
    <property type="entry name" value="CobQ_synth"/>
</dbReference>
<dbReference type="HAMAP" id="MF_00028">
    <property type="entry name" value="CobQ"/>
    <property type="match status" value="1"/>
</dbReference>
<dbReference type="NCBIfam" id="TIGR00313">
    <property type="entry name" value="cobQ"/>
    <property type="match status" value="1"/>
</dbReference>
<dbReference type="Proteomes" id="UP000540656">
    <property type="component" value="Unassembled WGS sequence"/>
</dbReference>
<sequence>MTPGALLIAGTTSDAGKSIVTTGLCRAFVRRGLSVAPFKSQNMSNNSMVCAGPDGAGAEIGRAQWIQALAARATPEAAMNPVLLKPGGDRESHVVVMGQPAGRISSRDFVDGRRHLADAAYAAFDDLRERFDIVVAEGAGSPTEINLRESDYVNMGLARHGSVPTVVVGDIDRGGVFAAMHGTVALLEAADQALVAGFIVNKFRGDATLLAPGLAQLEELTGRRVHGTLPWDPGLWLDSEDALDLEGRRTPDGSAALKVAVVRLPRVSNFTDVDALGIEPDLDVVFVGDPRGIADADLVVLPGTRATLSDLAWLRARGLDRAIREHAAAGRSVLGICGGFQMLGRRIEDPAGVEGEVGAAVEGLGLLEVTTTFAEEKALRLPTGTALGEETSGYEIHHGRITRHGGQEFLGGARAGNVFGTMWHGSLEGDRFRAALLREVAAAAGRAWTASGVSFPERREARLDLLGDLVEEHLDVDGLLDLATHGAPAGLRALEPGASR</sequence>
<dbReference type="InterPro" id="IPR002586">
    <property type="entry name" value="CobQ/CobB/MinD/ParA_Nub-bd_dom"/>
</dbReference>
<dbReference type="NCBIfam" id="NF001989">
    <property type="entry name" value="PRK00784.1"/>
    <property type="match status" value="1"/>
</dbReference>
<evidence type="ECO:0000256" key="3">
    <source>
        <dbReference type="ARBA" id="ARBA00022962"/>
    </source>
</evidence>
<evidence type="ECO:0000256" key="2">
    <source>
        <dbReference type="ARBA" id="ARBA00022573"/>
    </source>
</evidence>
<comment type="pathway">
    <text evidence="1 4">Cofactor biosynthesis; adenosylcobalamin biosynthesis.</text>
</comment>
<accession>A0A7Y9S110</accession>
<keyword evidence="2 4" id="KW-0169">Cobalamin biosynthesis</keyword>
<dbReference type="CDD" id="cd01750">
    <property type="entry name" value="GATase1_CobQ"/>
    <property type="match status" value="1"/>
</dbReference>
<dbReference type="PANTHER" id="PTHR21343">
    <property type="entry name" value="DETHIOBIOTIN SYNTHETASE"/>
    <property type="match status" value="1"/>
</dbReference>
<evidence type="ECO:0000259" key="5">
    <source>
        <dbReference type="Pfam" id="PF01656"/>
    </source>
</evidence>
<evidence type="ECO:0000256" key="4">
    <source>
        <dbReference type="HAMAP-Rule" id="MF_00028"/>
    </source>
</evidence>
<keyword evidence="7" id="KW-0436">Ligase</keyword>
<dbReference type="Pfam" id="PF01656">
    <property type="entry name" value="CbiA"/>
    <property type="match status" value="1"/>
</dbReference>
<comment type="function">
    <text evidence="4">Catalyzes amidations at positions B, D, E, and G on adenosylcobyrinic A,C-diamide. NH(2) groups are provided by glutamine, and one molecule of ATP is hydrogenolyzed for each amidation.</text>
</comment>
<dbReference type="InterPro" id="IPR027417">
    <property type="entry name" value="P-loop_NTPase"/>
</dbReference>
<dbReference type="GO" id="GO:0015420">
    <property type="term" value="F:ABC-type vitamin B12 transporter activity"/>
    <property type="evidence" value="ECO:0007669"/>
    <property type="project" value="UniProtKB-UniRule"/>
</dbReference>
<dbReference type="Gene3D" id="3.40.50.300">
    <property type="entry name" value="P-loop containing nucleotide triphosphate hydrolases"/>
    <property type="match status" value="1"/>
</dbReference>
<dbReference type="Pfam" id="PF07685">
    <property type="entry name" value="GATase_3"/>
    <property type="match status" value="1"/>
</dbReference>
<evidence type="ECO:0000313" key="7">
    <source>
        <dbReference type="EMBL" id="NYG60352.1"/>
    </source>
</evidence>
<dbReference type="InterPro" id="IPR047045">
    <property type="entry name" value="CobQ_N"/>
</dbReference>
<dbReference type="SUPFAM" id="SSF52540">
    <property type="entry name" value="P-loop containing nucleoside triphosphate hydrolases"/>
    <property type="match status" value="1"/>
</dbReference>
<feature type="active site" description="Nucleophile" evidence="4">
    <location>
        <position position="337"/>
    </location>
</feature>
<evidence type="ECO:0000256" key="1">
    <source>
        <dbReference type="ARBA" id="ARBA00004953"/>
    </source>
</evidence>
<dbReference type="Gene3D" id="3.40.50.880">
    <property type="match status" value="1"/>
</dbReference>
<reference evidence="7 8" key="1">
    <citation type="submission" date="2020-07" db="EMBL/GenBank/DDBJ databases">
        <title>Sequencing the genomes of 1000 actinobacteria strains.</title>
        <authorList>
            <person name="Klenk H.-P."/>
        </authorList>
    </citation>
    <scope>NUCLEOTIDE SEQUENCE [LARGE SCALE GENOMIC DNA]</scope>
    <source>
        <strain evidence="7 8">DSM 23819</strain>
    </source>
</reference>
<evidence type="ECO:0000313" key="8">
    <source>
        <dbReference type="Proteomes" id="UP000540656"/>
    </source>
</evidence>
<protein>
    <recommendedName>
        <fullName evidence="4">Cobyric acid synthase</fullName>
    </recommendedName>
</protein>
<evidence type="ECO:0000259" key="6">
    <source>
        <dbReference type="Pfam" id="PF07685"/>
    </source>
</evidence>
<dbReference type="InterPro" id="IPR011698">
    <property type="entry name" value="GATase_3"/>
</dbReference>
<feature type="domain" description="CobQ/CobB/MinD/ParA nucleotide binding" evidence="5">
    <location>
        <begin position="7"/>
        <end position="235"/>
    </location>
</feature>
<dbReference type="PANTHER" id="PTHR21343:SF1">
    <property type="entry name" value="COBYRIC ACID SYNTHASE"/>
    <property type="match status" value="1"/>
</dbReference>
<feature type="active site" evidence="4">
    <location>
        <position position="424"/>
    </location>
</feature>
<dbReference type="RefSeq" id="WP_179503292.1">
    <property type="nucleotide sequence ID" value="NZ_JACCAA010000001.1"/>
</dbReference>
<proteinExistence type="inferred from homology"/>
<dbReference type="InterPro" id="IPR033949">
    <property type="entry name" value="CobQ_GATase1"/>
</dbReference>
<dbReference type="UniPathway" id="UPA00148"/>
<comment type="similarity">
    <text evidence="4">Belongs to the CobB/CobQ family. CobQ subfamily.</text>
</comment>
<dbReference type="CDD" id="cd05389">
    <property type="entry name" value="CobQ_N"/>
    <property type="match status" value="1"/>
</dbReference>
<gene>
    <name evidence="4" type="primary">cobQ</name>
    <name evidence="7" type="ORF">BJ980_003275</name>
</gene>
<dbReference type="GO" id="GO:0009236">
    <property type="term" value="P:cobalamin biosynthetic process"/>
    <property type="evidence" value="ECO:0007669"/>
    <property type="project" value="UniProtKB-UniRule"/>
</dbReference>
<keyword evidence="8" id="KW-1185">Reference proteome</keyword>
<dbReference type="PROSITE" id="PS51274">
    <property type="entry name" value="GATASE_COBBQ"/>
    <property type="match status" value="1"/>
</dbReference>
<dbReference type="AlphaFoldDB" id="A0A7Y9S110"/>
<comment type="caution">
    <text evidence="7">The sequence shown here is derived from an EMBL/GenBank/DDBJ whole genome shotgun (WGS) entry which is preliminary data.</text>
</comment>